<organism evidence="2 3">
    <name type="scientific">Acinetobacter indicus</name>
    <dbReference type="NCBI Taxonomy" id="756892"/>
    <lineage>
        <taxon>Bacteria</taxon>
        <taxon>Pseudomonadati</taxon>
        <taxon>Pseudomonadota</taxon>
        <taxon>Gammaproteobacteria</taxon>
        <taxon>Moraxellales</taxon>
        <taxon>Moraxellaceae</taxon>
        <taxon>Acinetobacter</taxon>
    </lineage>
</organism>
<dbReference type="Proteomes" id="UP000503440">
    <property type="component" value="Plasmid pB18-1"/>
</dbReference>
<feature type="transmembrane region" description="Helical" evidence="1">
    <location>
        <begin position="38"/>
        <end position="61"/>
    </location>
</feature>
<keyword evidence="1" id="KW-0812">Transmembrane</keyword>
<dbReference type="AlphaFoldDB" id="A0A6C0Y7P7"/>
<evidence type="ECO:0000313" key="3">
    <source>
        <dbReference type="Proteomes" id="UP000503440"/>
    </source>
</evidence>
<keyword evidence="1" id="KW-1133">Transmembrane helix</keyword>
<geneLocation type="plasmid" evidence="3">
    <name>pb18-1</name>
</geneLocation>
<evidence type="ECO:0000313" key="2">
    <source>
        <dbReference type="EMBL" id="QIC71892.1"/>
    </source>
</evidence>
<proteinExistence type="predicted"/>
<reference evidence="2 3" key="1">
    <citation type="submission" date="2019-09" db="EMBL/GenBank/DDBJ databases">
        <title>Non-baumannii Acinetobacter spp. carrying blaNDM-1 isolated in China.</title>
        <authorList>
            <person name="Cui C."/>
            <person name="Chen C."/>
            <person name="Sun J."/>
            <person name="Liu Y."/>
        </authorList>
    </citation>
    <scope>NUCLEOTIDE SEQUENCE [LARGE SCALE GENOMIC DNA]</scope>
    <source>
        <strain evidence="2 3">B18</strain>
        <plasmid evidence="3">pb18-1</plasmid>
    </source>
</reference>
<name>A0A6C0Y7P7_9GAMM</name>
<protein>
    <submittedName>
        <fullName evidence="2">Uncharacterized protein</fullName>
    </submittedName>
</protein>
<gene>
    <name evidence="2" type="ORF">FSC09_16000</name>
</gene>
<evidence type="ECO:0000256" key="1">
    <source>
        <dbReference type="SAM" id="Phobius"/>
    </source>
</evidence>
<accession>A0A6C0Y7P7</accession>
<sequence length="202" mass="24003">MIKFLETPMQTYEHEDNVPQELQDQLKKAEYKSREIKFAYKLLLVVAIPWIWLCIMSYYMIAFIDQYDYAKAEKKRQAVAEKVRKDMVKLDQQGNRYATLYLVEHGSFEQRSTAFNALKDIQDKDAQYFNLVYSSKYSDVPGYNILEDHEYIRNLMKYVSSGYFKAVNELVDLETKLRDKKKPTAKEIESLKLIEQFKQSLI</sequence>
<dbReference type="EMBL" id="CP044456">
    <property type="protein sequence ID" value="QIC71892.1"/>
    <property type="molecule type" value="Genomic_DNA"/>
</dbReference>
<dbReference type="RefSeq" id="WP_174660617.1">
    <property type="nucleotide sequence ID" value="NZ_CP044456.1"/>
</dbReference>
<keyword evidence="2" id="KW-0614">Plasmid</keyword>
<keyword evidence="1" id="KW-0472">Membrane</keyword>